<comment type="catalytic activity">
    <reaction evidence="1">
        <text>Hydrolysis of terminal, non-reducing alpha-D-galactose residues in alpha-D-galactosides, including galactose oligosaccharides, galactomannans and galactolipids.</text>
        <dbReference type="EC" id="3.2.1.22"/>
    </reaction>
</comment>
<sequence length="219" mass="24510">MLNLLGVCFAGPFLKFTGLQVERSGPPLHGFPPDIVLRSPCPIQSREKAAERVVDMHVLLAGKLCLSLREIICSHWIVGDVKSISFLFLSFKPLGLSLFCLQTNQDERFLSSPPNRCTLQLRCQCVGEWTGFEATVETGTPFNYVHYPPCMLIIPRTLGTPPQYLAHDKKRFPNGIAHITDKIHELELKVGIYSSARARYEGSSGYEQKDADVWASWGC</sequence>
<evidence type="ECO:0000256" key="4">
    <source>
        <dbReference type="ARBA" id="ARBA00022801"/>
    </source>
</evidence>
<evidence type="ECO:0000256" key="6">
    <source>
        <dbReference type="ARBA" id="ARBA00041452"/>
    </source>
</evidence>
<dbReference type="OrthoDB" id="5795902at2759"/>
<accession>A0A017SJ29</accession>
<dbReference type="EC" id="3.2.1.22" evidence="3"/>
<evidence type="ECO:0000256" key="1">
    <source>
        <dbReference type="ARBA" id="ARBA00001255"/>
    </source>
</evidence>
<gene>
    <name evidence="7" type="ORF">EURHEDRAFT_344254</name>
</gene>
<name>A0A017SJ29_ASPRC</name>
<dbReference type="SUPFAM" id="SSF51445">
    <property type="entry name" value="(Trans)glycosidases"/>
    <property type="match status" value="1"/>
</dbReference>
<evidence type="ECO:0000256" key="2">
    <source>
        <dbReference type="ARBA" id="ARBA00009743"/>
    </source>
</evidence>
<dbReference type="EMBL" id="KK088417">
    <property type="protein sequence ID" value="EYE96953.1"/>
    <property type="molecule type" value="Genomic_DNA"/>
</dbReference>
<dbReference type="HOGENOM" id="CLU_1261246_0_0_1"/>
<dbReference type="RefSeq" id="XP_040640641.1">
    <property type="nucleotide sequence ID" value="XM_040778416.1"/>
</dbReference>
<protein>
    <recommendedName>
        <fullName evidence="3">alpha-galactosidase</fullName>
        <ecNumber evidence="3">3.2.1.22</ecNumber>
    </recommendedName>
    <alternativeName>
        <fullName evidence="6">Melibiase D</fullName>
    </alternativeName>
</protein>
<dbReference type="AlphaFoldDB" id="A0A017SJ29"/>
<dbReference type="Gene3D" id="3.20.20.70">
    <property type="entry name" value="Aldolase class I"/>
    <property type="match status" value="1"/>
</dbReference>
<evidence type="ECO:0000313" key="8">
    <source>
        <dbReference type="Proteomes" id="UP000019804"/>
    </source>
</evidence>
<dbReference type="PANTHER" id="PTHR11452:SF75">
    <property type="entry name" value="ALPHA-GALACTOSIDASE MEL1"/>
    <property type="match status" value="1"/>
</dbReference>
<reference evidence="8" key="1">
    <citation type="journal article" date="2014" name="Nat. Commun.">
        <title>Genomic adaptations of the halophilic Dead Sea filamentous fungus Eurotium rubrum.</title>
        <authorList>
            <person name="Kis-Papo T."/>
            <person name="Weig A.R."/>
            <person name="Riley R."/>
            <person name="Persoh D."/>
            <person name="Salamov A."/>
            <person name="Sun H."/>
            <person name="Lipzen A."/>
            <person name="Wasser S.P."/>
            <person name="Rambold G."/>
            <person name="Grigoriev I.V."/>
            <person name="Nevo E."/>
        </authorList>
    </citation>
    <scope>NUCLEOTIDE SEQUENCE [LARGE SCALE GENOMIC DNA]</scope>
    <source>
        <strain evidence="8">CBS 135680</strain>
    </source>
</reference>
<comment type="similarity">
    <text evidence="2">Belongs to the glycosyl hydrolase 27 family.</text>
</comment>
<dbReference type="InterPro" id="IPR013785">
    <property type="entry name" value="Aldolase_TIM"/>
</dbReference>
<proteinExistence type="inferred from homology"/>
<evidence type="ECO:0000256" key="3">
    <source>
        <dbReference type="ARBA" id="ARBA00012755"/>
    </source>
</evidence>
<dbReference type="InterPro" id="IPR002241">
    <property type="entry name" value="Glyco_hydro_27"/>
</dbReference>
<evidence type="ECO:0000256" key="5">
    <source>
        <dbReference type="ARBA" id="ARBA00023295"/>
    </source>
</evidence>
<dbReference type="Pfam" id="PF16499">
    <property type="entry name" value="Melibiase_2"/>
    <property type="match status" value="1"/>
</dbReference>
<organism evidence="7 8">
    <name type="scientific">Aspergillus ruber (strain CBS 135680)</name>
    <dbReference type="NCBI Taxonomy" id="1388766"/>
    <lineage>
        <taxon>Eukaryota</taxon>
        <taxon>Fungi</taxon>
        <taxon>Dikarya</taxon>
        <taxon>Ascomycota</taxon>
        <taxon>Pezizomycotina</taxon>
        <taxon>Eurotiomycetes</taxon>
        <taxon>Eurotiomycetidae</taxon>
        <taxon>Eurotiales</taxon>
        <taxon>Aspergillaceae</taxon>
        <taxon>Aspergillus</taxon>
        <taxon>Aspergillus subgen. Aspergillus</taxon>
    </lineage>
</organism>
<dbReference type="PANTHER" id="PTHR11452">
    <property type="entry name" value="ALPHA-GALACTOSIDASE/ALPHA-N-ACETYLGALACTOSAMINIDASE"/>
    <property type="match status" value="1"/>
</dbReference>
<keyword evidence="8" id="KW-1185">Reference proteome</keyword>
<dbReference type="InterPro" id="IPR017853">
    <property type="entry name" value="GH"/>
</dbReference>
<keyword evidence="4" id="KW-0378">Hydrolase</keyword>
<evidence type="ECO:0000313" key="7">
    <source>
        <dbReference type="EMBL" id="EYE96953.1"/>
    </source>
</evidence>
<dbReference type="STRING" id="1388766.A0A017SJ29"/>
<dbReference type="Proteomes" id="UP000019804">
    <property type="component" value="Unassembled WGS sequence"/>
</dbReference>
<dbReference type="GeneID" id="63693540"/>
<keyword evidence="5" id="KW-0326">Glycosidase</keyword>
<dbReference type="GO" id="GO:0005975">
    <property type="term" value="P:carbohydrate metabolic process"/>
    <property type="evidence" value="ECO:0007669"/>
    <property type="project" value="InterPro"/>
</dbReference>
<dbReference type="GO" id="GO:0004557">
    <property type="term" value="F:alpha-galactosidase activity"/>
    <property type="evidence" value="ECO:0007669"/>
    <property type="project" value="UniProtKB-EC"/>
</dbReference>